<feature type="transmembrane region" description="Helical" evidence="5">
    <location>
        <begin position="687"/>
        <end position="709"/>
    </location>
</feature>
<gene>
    <name evidence="6" type="ORF">C7M84_020233</name>
</gene>
<evidence type="ECO:0000256" key="2">
    <source>
        <dbReference type="ARBA" id="ARBA00023043"/>
    </source>
</evidence>
<sequence length="1049" mass="117396">MHQAAEVGDVNRLQQLLQERPEHLSQQDENGHVPLHLAARGVHLKCCQILLDVSIKEVNMKDKLGNTPLLLALTTGDVSFKIAELLVSKGASVKTANRAKRTALHLAAEKGNDKILKLLVNNCPESVHARDTEQQTPLHLAARWGHVASCQLLVGYGADKEAKDTRGYTALHWAAKMGFAECCSQLLNSGSEVNCVDKTGNTPLHLICSSSKEKPDCVEVLFKFGASPAIQNNKGETPFHCAQYSPGEVRKLFETLSDIDLFITDNKGKTVLHCAAERKKSRNVEFILVMAKSQNVNMKQFVNMLDNGGKTALHVAIEGGDLECCKSLVKAGADGNLVLGARGTSLHLAAENGLREVCDYLITRGIKTDTRNSSLMTPLHLAAKNGHASCCEVLLKRGVPWAVHDDQGMTALHHAAREERAECCKIIVALQPSAVTKMDKAYQTPLHLAVEKNCLECCQALVTPRSDVWYHSNGVSPVKYAYEKRFHQIFDFLLGTENVEKKKRSERDIDFRDLLEESLEHLNSSSEDKDSEAHRRIAKAIINSCFWEESLKSYGTPGDLTPPQKQKNGNLRLLVKYLPDVAKMALDKCMATDGYMEGGCQRGYIVRYLDQEHFIGVNPRKSKGTYTPSVSGEQLTQGVRVGGVSREWRQDHVLAWMTRYGHHELLQHPLVTRWLNYKWQSYVRCGLYIRIGLASVLAVLLTVFTAVSWDWSYLKQQYNYTQAMVCVFGSEKIVGPEVVKMLRQEGHSPLVLSYVVVALIALWAMHDLYSFIMLRKKYFTKESVTFLLCAIATVAFVMNFSQCSQLTYVREDEQWVVGLLAIFLAWLHVFLLTRRLPICTPLLFRLKLLIDMALKVAVPVVAVGSGIVAAHWIAAKGELAYNQNWSWISKVVSHPAVSVSSLVVVTVILCILLMNEGRKKEMEKYRKRRRVAFVDMILNFDLLYPCLRRRYYVTWIPQKPLRRRSGLCGRADRCCAAGDPLDDDATEAKSPEVATGKTEALEAKLDALKGAVEKQEREVAALLKQLNDSVERLSQQALCGEGERKRRTD</sequence>
<feature type="transmembrane region" description="Helical" evidence="5">
    <location>
        <begin position="853"/>
        <end position="874"/>
    </location>
</feature>
<feature type="transmembrane region" description="Helical" evidence="5">
    <location>
        <begin position="814"/>
        <end position="832"/>
    </location>
</feature>
<evidence type="ECO:0000256" key="4">
    <source>
        <dbReference type="SAM" id="Coils"/>
    </source>
</evidence>
<dbReference type="PROSITE" id="PS50297">
    <property type="entry name" value="ANK_REP_REGION"/>
    <property type="match status" value="8"/>
</dbReference>
<feature type="repeat" description="ANK" evidence="3">
    <location>
        <begin position="199"/>
        <end position="233"/>
    </location>
</feature>
<keyword evidence="7" id="KW-1185">Reference proteome</keyword>
<evidence type="ECO:0000256" key="5">
    <source>
        <dbReference type="SAM" id="Phobius"/>
    </source>
</evidence>
<evidence type="ECO:0000313" key="7">
    <source>
        <dbReference type="Proteomes" id="UP000283509"/>
    </source>
</evidence>
<keyword evidence="2 3" id="KW-0040">ANK repeat</keyword>
<keyword evidence="5" id="KW-0812">Transmembrane</keyword>
<reference evidence="6 7" key="2">
    <citation type="submission" date="2019-01" db="EMBL/GenBank/DDBJ databases">
        <title>The decoding of complex shrimp genome reveals the adaptation for benthos swimmer, frequently molting mechanism and breeding impact on genome.</title>
        <authorList>
            <person name="Sun Y."/>
            <person name="Gao Y."/>
            <person name="Yu Y."/>
        </authorList>
    </citation>
    <scope>NUCLEOTIDE SEQUENCE [LARGE SCALE GENOMIC DNA]</scope>
    <source>
        <tissue evidence="6">Muscle</tissue>
    </source>
</reference>
<dbReference type="AlphaFoldDB" id="A0A423SCR8"/>
<keyword evidence="4" id="KW-0175">Coiled coil</keyword>
<organism evidence="6 7">
    <name type="scientific">Penaeus vannamei</name>
    <name type="common">Whiteleg shrimp</name>
    <name type="synonym">Litopenaeus vannamei</name>
    <dbReference type="NCBI Taxonomy" id="6689"/>
    <lineage>
        <taxon>Eukaryota</taxon>
        <taxon>Metazoa</taxon>
        <taxon>Ecdysozoa</taxon>
        <taxon>Arthropoda</taxon>
        <taxon>Crustacea</taxon>
        <taxon>Multicrustacea</taxon>
        <taxon>Malacostraca</taxon>
        <taxon>Eumalacostraca</taxon>
        <taxon>Eucarida</taxon>
        <taxon>Decapoda</taxon>
        <taxon>Dendrobranchiata</taxon>
        <taxon>Penaeoidea</taxon>
        <taxon>Penaeidae</taxon>
        <taxon>Penaeus</taxon>
    </lineage>
</organism>
<evidence type="ECO:0000313" key="6">
    <source>
        <dbReference type="EMBL" id="ROT61943.1"/>
    </source>
</evidence>
<dbReference type="Pfam" id="PF00023">
    <property type="entry name" value="Ank"/>
    <property type="match status" value="2"/>
</dbReference>
<feature type="transmembrane region" description="Helical" evidence="5">
    <location>
        <begin position="751"/>
        <end position="772"/>
    </location>
</feature>
<dbReference type="Gene3D" id="1.25.40.20">
    <property type="entry name" value="Ankyrin repeat-containing domain"/>
    <property type="match status" value="4"/>
</dbReference>
<reference evidence="6 7" key="1">
    <citation type="submission" date="2018-04" db="EMBL/GenBank/DDBJ databases">
        <authorList>
            <person name="Zhang X."/>
            <person name="Yuan J."/>
            <person name="Li F."/>
            <person name="Xiang J."/>
        </authorList>
    </citation>
    <scope>NUCLEOTIDE SEQUENCE [LARGE SCALE GENOMIC DNA]</scope>
    <source>
        <tissue evidence="6">Muscle</tissue>
    </source>
</reference>
<feature type="repeat" description="ANK" evidence="3">
    <location>
        <begin position="166"/>
        <end position="198"/>
    </location>
</feature>
<dbReference type="InterPro" id="IPR002110">
    <property type="entry name" value="Ankyrin_rpt"/>
</dbReference>
<protein>
    <submittedName>
        <fullName evidence="6">Ankyrin repeat protein</fullName>
    </submittedName>
</protein>
<feature type="repeat" description="ANK" evidence="3">
    <location>
        <begin position="133"/>
        <end position="165"/>
    </location>
</feature>
<dbReference type="Pfam" id="PF12796">
    <property type="entry name" value="Ank_2"/>
    <property type="match status" value="4"/>
</dbReference>
<feature type="transmembrane region" description="Helical" evidence="5">
    <location>
        <begin position="784"/>
        <end position="802"/>
    </location>
</feature>
<keyword evidence="5" id="KW-1133">Transmembrane helix</keyword>
<feature type="repeat" description="ANK" evidence="3">
    <location>
        <begin position="374"/>
        <end position="406"/>
    </location>
</feature>
<dbReference type="InterPro" id="IPR036770">
    <property type="entry name" value="Ankyrin_rpt-contain_sf"/>
</dbReference>
<feature type="transmembrane region" description="Helical" evidence="5">
    <location>
        <begin position="894"/>
        <end position="914"/>
    </location>
</feature>
<evidence type="ECO:0000256" key="3">
    <source>
        <dbReference type="PROSITE-ProRule" id="PRU00023"/>
    </source>
</evidence>
<dbReference type="Proteomes" id="UP000283509">
    <property type="component" value="Unassembled WGS sequence"/>
</dbReference>
<dbReference type="EMBL" id="QCYY01003912">
    <property type="protein sequence ID" value="ROT61943.1"/>
    <property type="molecule type" value="Genomic_DNA"/>
</dbReference>
<keyword evidence="1" id="KW-0677">Repeat</keyword>
<evidence type="ECO:0000256" key="1">
    <source>
        <dbReference type="ARBA" id="ARBA00022737"/>
    </source>
</evidence>
<dbReference type="SUPFAM" id="SSF48403">
    <property type="entry name" value="Ankyrin repeat"/>
    <property type="match status" value="2"/>
</dbReference>
<keyword evidence="5" id="KW-0472">Membrane</keyword>
<name>A0A423SCR8_PENVA</name>
<accession>A0A423SCR8</accession>
<dbReference type="PROSITE" id="PS50088">
    <property type="entry name" value="ANK_REPEAT"/>
    <property type="match status" value="8"/>
</dbReference>
<dbReference type="PANTHER" id="PTHR24198:SF165">
    <property type="entry name" value="ANKYRIN REPEAT-CONTAINING PROTEIN-RELATED"/>
    <property type="match status" value="1"/>
</dbReference>
<dbReference type="SMART" id="SM00248">
    <property type="entry name" value="ANK"/>
    <property type="match status" value="13"/>
</dbReference>
<feature type="repeat" description="ANK" evidence="3">
    <location>
        <begin position="308"/>
        <end position="340"/>
    </location>
</feature>
<dbReference type="OrthoDB" id="6593077at2759"/>
<feature type="repeat" description="ANK" evidence="3">
    <location>
        <begin position="341"/>
        <end position="373"/>
    </location>
</feature>
<feature type="repeat" description="ANK" evidence="3">
    <location>
        <begin position="99"/>
        <end position="122"/>
    </location>
</feature>
<feature type="coiled-coil region" evidence="4">
    <location>
        <begin position="998"/>
        <end position="1036"/>
    </location>
</feature>
<comment type="caution">
    <text evidence="6">The sequence shown here is derived from an EMBL/GenBank/DDBJ whole genome shotgun (WGS) entry which is preliminary data.</text>
</comment>
<proteinExistence type="predicted"/>
<dbReference type="PANTHER" id="PTHR24198">
    <property type="entry name" value="ANKYRIN REPEAT AND PROTEIN KINASE DOMAIN-CONTAINING PROTEIN"/>
    <property type="match status" value="1"/>
</dbReference>
<feature type="repeat" description="ANK" evidence="3">
    <location>
        <begin position="64"/>
        <end position="98"/>
    </location>
</feature>